<reference evidence="1" key="2">
    <citation type="submission" date="2020-05" db="UniProtKB">
        <authorList>
            <consortium name="EnsemblMetazoa"/>
        </authorList>
    </citation>
    <scope>IDENTIFICATION</scope>
    <source>
        <strain evidence="1">WRAIR2</strain>
    </source>
</reference>
<dbReference type="Proteomes" id="UP000075884">
    <property type="component" value="Unassembled WGS sequence"/>
</dbReference>
<dbReference type="EnsemblMetazoa" id="ADIR014723-RA">
    <property type="protein sequence ID" value="ADIR014723-PA"/>
    <property type="gene ID" value="ADIR014723"/>
</dbReference>
<name>A0A182NY13_9DIPT</name>
<sequence length="48" mass="5261">MYLAANSTAATVGASIKRGVVRLGRSLRRCFEQYGDARCRGQPFICLP</sequence>
<dbReference type="VEuPathDB" id="VectorBase:ADIR014723"/>
<proteinExistence type="predicted"/>
<protein>
    <submittedName>
        <fullName evidence="1">Uncharacterized protein</fullName>
    </submittedName>
</protein>
<reference evidence="2" key="1">
    <citation type="submission" date="2013-03" db="EMBL/GenBank/DDBJ databases">
        <title>The Genome Sequence of Anopheles dirus WRAIR2.</title>
        <authorList>
            <consortium name="The Broad Institute Genomics Platform"/>
            <person name="Neafsey D.E."/>
            <person name="Walton C."/>
            <person name="Walker B."/>
            <person name="Young S.K."/>
            <person name="Zeng Q."/>
            <person name="Gargeya S."/>
            <person name="Fitzgerald M."/>
            <person name="Haas B."/>
            <person name="Abouelleil A."/>
            <person name="Allen A.W."/>
            <person name="Alvarado L."/>
            <person name="Arachchi H.M."/>
            <person name="Berlin A.M."/>
            <person name="Chapman S.B."/>
            <person name="Gainer-Dewar J."/>
            <person name="Goldberg J."/>
            <person name="Griggs A."/>
            <person name="Gujja S."/>
            <person name="Hansen M."/>
            <person name="Howarth C."/>
            <person name="Imamovic A."/>
            <person name="Ireland A."/>
            <person name="Larimer J."/>
            <person name="McCowan C."/>
            <person name="Murphy C."/>
            <person name="Pearson M."/>
            <person name="Poon T.W."/>
            <person name="Priest M."/>
            <person name="Roberts A."/>
            <person name="Saif S."/>
            <person name="Shea T."/>
            <person name="Sisk P."/>
            <person name="Sykes S."/>
            <person name="Wortman J."/>
            <person name="Nusbaum C."/>
            <person name="Birren B."/>
        </authorList>
    </citation>
    <scope>NUCLEOTIDE SEQUENCE [LARGE SCALE GENOMIC DNA]</scope>
    <source>
        <strain evidence="2">WRAIR2</strain>
    </source>
</reference>
<accession>A0A182NY13</accession>
<dbReference type="AlphaFoldDB" id="A0A182NY13"/>
<evidence type="ECO:0000313" key="2">
    <source>
        <dbReference type="Proteomes" id="UP000075884"/>
    </source>
</evidence>
<organism evidence="1 2">
    <name type="scientific">Anopheles dirus</name>
    <dbReference type="NCBI Taxonomy" id="7168"/>
    <lineage>
        <taxon>Eukaryota</taxon>
        <taxon>Metazoa</taxon>
        <taxon>Ecdysozoa</taxon>
        <taxon>Arthropoda</taxon>
        <taxon>Hexapoda</taxon>
        <taxon>Insecta</taxon>
        <taxon>Pterygota</taxon>
        <taxon>Neoptera</taxon>
        <taxon>Endopterygota</taxon>
        <taxon>Diptera</taxon>
        <taxon>Nematocera</taxon>
        <taxon>Culicoidea</taxon>
        <taxon>Culicidae</taxon>
        <taxon>Anophelinae</taxon>
        <taxon>Anopheles</taxon>
    </lineage>
</organism>
<keyword evidence="2" id="KW-1185">Reference proteome</keyword>
<evidence type="ECO:0000313" key="1">
    <source>
        <dbReference type="EnsemblMetazoa" id="ADIR014723-PA"/>
    </source>
</evidence>